<comment type="similarity">
    <text evidence="1">Belongs to the ustYa family.</text>
</comment>
<dbReference type="OrthoDB" id="3687641at2759"/>
<dbReference type="Proteomes" id="UP000799324">
    <property type="component" value="Unassembled WGS sequence"/>
</dbReference>
<keyword evidence="3" id="KW-1185">Reference proteome</keyword>
<dbReference type="EMBL" id="MU004296">
    <property type="protein sequence ID" value="KAF2660945.1"/>
    <property type="molecule type" value="Genomic_DNA"/>
</dbReference>
<dbReference type="Pfam" id="PF11807">
    <property type="entry name" value="UstYa"/>
    <property type="match status" value="1"/>
</dbReference>
<gene>
    <name evidence="2" type="ORF">K491DRAFT_588140</name>
</gene>
<dbReference type="AlphaFoldDB" id="A0A6A6TLL8"/>
<sequence>AHLMPEIKSPFAVPSAFGNYGNLTFADELWKSMHTETGMVALPKSSQLHPTETFPWDSTKGVYMLNGYHGLHCLKLIYKSLRQYQLSVPQTQPSEHVMHCIDALRSDILCTADDTPRYAGDPVPGDTFEQFRTCHDWSRLERWAEDHSACFKRLSINDPQYGTLHEWKSCPDNSPYKEVVRNYFGRKSEEGE</sequence>
<evidence type="ECO:0000313" key="3">
    <source>
        <dbReference type="Proteomes" id="UP000799324"/>
    </source>
</evidence>
<reference evidence="2" key="1">
    <citation type="journal article" date="2020" name="Stud. Mycol.">
        <title>101 Dothideomycetes genomes: a test case for predicting lifestyles and emergence of pathogens.</title>
        <authorList>
            <person name="Haridas S."/>
            <person name="Albert R."/>
            <person name="Binder M."/>
            <person name="Bloem J."/>
            <person name="Labutti K."/>
            <person name="Salamov A."/>
            <person name="Andreopoulos B."/>
            <person name="Baker S."/>
            <person name="Barry K."/>
            <person name="Bills G."/>
            <person name="Bluhm B."/>
            <person name="Cannon C."/>
            <person name="Castanera R."/>
            <person name="Culley D."/>
            <person name="Daum C."/>
            <person name="Ezra D."/>
            <person name="Gonzalez J."/>
            <person name="Henrissat B."/>
            <person name="Kuo A."/>
            <person name="Liang C."/>
            <person name="Lipzen A."/>
            <person name="Lutzoni F."/>
            <person name="Magnuson J."/>
            <person name="Mondo S."/>
            <person name="Nolan M."/>
            <person name="Ohm R."/>
            <person name="Pangilinan J."/>
            <person name="Park H.-J."/>
            <person name="Ramirez L."/>
            <person name="Alfaro M."/>
            <person name="Sun H."/>
            <person name="Tritt A."/>
            <person name="Yoshinaga Y."/>
            <person name="Zwiers L.-H."/>
            <person name="Turgeon B."/>
            <person name="Goodwin S."/>
            <person name="Spatafora J."/>
            <person name="Crous P."/>
            <person name="Grigoriev I."/>
        </authorList>
    </citation>
    <scope>NUCLEOTIDE SEQUENCE</scope>
    <source>
        <strain evidence="2">CBS 122681</strain>
    </source>
</reference>
<feature type="non-terminal residue" evidence="2">
    <location>
        <position position="1"/>
    </location>
</feature>
<evidence type="ECO:0000256" key="1">
    <source>
        <dbReference type="ARBA" id="ARBA00035112"/>
    </source>
</evidence>
<name>A0A6A6TLL8_9PLEO</name>
<accession>A0A6A6TLL8</accession>
<dbReference type="PANTHER" id="PTHR33365:SF6">
    <property type="entry name" value="OXIDASE USTYA"/>
    <property type="match status" value="1"/>
</dbReference>
<proteinExistence type="inferred from homology"/>
<protein>
    <submittedName>
        <fullName evidence="2">Uncharacterized protein</fullName>
    </submittedName>
</protein>
<evidence type="ECO:0000313" key="2">
    <source>
        <dbReference type="EMBL" id="KAF2660945.1"/>
    </source>
</evidence>
<dbReference type="GO" id="GO:0043386">
    <property type="term" value="P:mycotoxin biosynthetic process"/>
    <property type="evidence" value="ECO:0007669"/>
    <property type="project" value="InterPro"/>
</dbReference>
<dbReference type="PANTHER" id="PTHR33365">
    <property type="entry name" value="YALI0B05434P"/>
    <property type="match status" value="1"/>
</dbReference>
<organism evidence="2 3">
    <name type="scientific">Lophiostoma macrostomum CBS 122681</name>
    <dbReference type="NCBI Taxonomy" id="1314788"/>
    <lineage>
        <taxon>Eukaryota</taxon>
        <taxon>Fungi</taxon>
        <taxon>Dikarya</taxon>
        <taxon>Ascomycota</taxon>
        <taxon>Pezizomycotina</taxon>
        <taxon>Dothideomycetes</taxon>
        <taxon>Pleosporomycetidae</taxon>
        <taxon>Pleosporales</taxon>
        <taxon>Lophiostomataceae</taxon>
        <taxon>Lophiostoma</taxon>
    </lineage>
</organism>
<dbReference type="InterPro" id="IPR021765">
    <property type="entry name" value="UstYa-like"/>
</dbReference>